<keyword evidence="2" id="KW-1185">Reference proteome</keyword>
<name>A0ACC0YE33_9ROSI</name>
<reference evidence="2" key="1">
    <citation type="journal article" date="2023" name="G3 (Bethesda)">
        <title>Genome assembly and association tests identify interacting loci associated with vigor, precocity, and sex in interspecific pistachio rootstocks.</title>
        <authorList>
            <person name="Palmer W."/>
            <person name="Jacygrad E."/>
            <person name="Sagayaradj S."/>
            <person name="Cavanaugh K."/>
            <person name="Han R."/>
            <person name="Bertier L."/>
            <person name="Beede B."/>
            <person name="Kafkas S."/>
            <person name="Golino D."/>
            <person name="Preece J."/>
            <person name="Michelmore R."/>
        </authorList>
    </citation>
    <scope>NUCLEOTIDE SEQUENCE [LARGE SCALE GENOMIC DNA]</scope>
</reference>
<sequence>MDGSSMLKNQSFESSKVIAVTCISSIYANNFVVMGSLVGEKDGIIRSVSDTPPTHYQVIIQSFSLLSENAEKYESAEFEAGGYKWKLVLHLNGNKSKNVEDHISIYLAMADATSLPPGWEVSAVFRLFLLYQNQDNYLIVQDSQRKQSQFRRLTPEWGFDQFIPITVFTDSSNGYLVDDTYLASLTPPPKIYANYSLVLSNELWTSASYKENHWFSASSRGSGSANFIPLRFCLEPAYKYLVKDCLFFRAAVTIRGIGSTL</sequence>
<dbReference type="Proteomes" id="UP001163603">
    <property type="component" value="Chromosome 7"/>
</dbReference>
<organism evidence="1 2">
    <name type="scientific">Pistacia integerrima</name>
    <dbReference type="NCBI Taxonomy" id="434235"/>
    <lineage>
        <taxon>Eukaryota</taxon>
        <taxon>Viridiplantae</taxon>
        <taxon>Streptophyta</taxon>
        <taxon>Embryophyta</taxon>
        <taxon>Tracheophyta</taxon>
        <taxon>Spermatophyta</taxon>
        <taxon>Magnoliopsida</taxon>
        <taxon>eudicotyledons</taxon>
        <taxon>Gunneridae</taxon>
        <taxon>Pentapetalae</taxon>
        <taxon>rosids</taxon>
        <taxon>malvids</taxon>
        <taxon>Sapindales</taxon>
        <taxon>Anacardiaceae</taxon>
        <taxon>Pistacia</taxon>
    </lineage>
</organism>
<comment type="caution">
    <text evidence="1">The sequence shown here is derived from an EMBL/GenBank/DDBJ whole genome shotgun (WGS) entry which is preliminary data.</text>
</comment>
<proteinExistence type="predicted"/>
<protein>
    <submittedName>
        <fullName evidence="1">Uncharacterized protein</fullName>
    </submittedName>
</protein>
<dbReference type="EMBL" id="CM047742">
    <property type="protein sequence ID" value="KAJ0035415.1"/>
    <property type="molecule type" value="Genomic_DNA"/>
</dbReference>
<evidence type="ECO:0000313" key="1">
    <source>
        <dbReference type="EMBL" id="KAJ0035415.1"/>
    </source>
</evidence>
<accession>A0ACC0YE33</accession>
<gene>
    <name evidence="1" type="ORF">Pint_24220</name>
</gene>
<evidence type="ECO:0000313" key="2">
    <source>
        <dbReference type="Proteomes" id="UP001163603"/>
    </source>
</evidence>